<proteinExistence type="predicted"/>
<reference evidence="2 3" key="1">
    <citation type="submission" date="2013-01" db="EMBL/GenBank/DDBJ databases">
        <authorList>
            <person name="Fiebig A."/>
            <person name="Goeker M."/>
            <person name="Klenk H.-P.P."/>
        </authorList>
    </citation>
    <scope>NUCLEOTIDE SEQUENCE [LARGE SCALE GENOMIC DNA]</scope>
    <source>
        <strain evidence="2 3">DSM 24838</strain>
    </source>
</reference>
<dbReference type="STRING" id="1123501.Wenmar_00834"/>
<dbReference type="InterPro" id="IPR041359">
    <property type="entry name" value="MetOD1"/>
</dbReference>
<evidence type="ECO:0000313" key="2">
    <source>
        <dbReference type="EMBL" id="KIQ70458.1"/>
    </source>
</evidence>
<dbReference type="AlphaFoldDB" id="A0A0D0QHB5"/>
<name>A0A0D0QHB5_9RHOB</name>
<gene>
    <name evidence="2" type="ORF">Wenmar_00834</name>
</gene>
<dbReference type="Proteomes" id="UP000035100">
    <property type="component" value="Unassembled WGS sequence"/>
</dbReference>
<dbReference type="eggNOG" id="COG2345">
    <property type="taxonomic scope" value="Bacteria"/>
</dbReference>
<dbReference type="Pfam" id="PF18546">
    <property type="entry name" value="MetOD1"/>
    <property type="match status" value="1"/>
</dbReference>
<comment type="caution">
    <text evidence="2">The sequence shown here is derived from an EMBL/GenBank/DDBJ whole genome shotgun (WGS) entry which is preliminary data.</text>
</comment>
<dbReference type="PATRIC" id="fig|1123501.6.peg.901"/>
<protein>
    <recommendedName>
        <fullName evidence="1">Metanogen output domain-containing protein</fullName>
    </recommendedName>
</protein>
<evidence type="ECO:0000313" key="3">
    <source>
        <dbReference type="Proteomes" id="UP000035100"/>
    </source>
</evidence>
<feature type="domain" description="Metanogen output" evidence="1">
    <location>
        <begin position="29"/>
        <end position="161"/>
    </location>
</feature>
<accession>A0A0D0QHB5</accession>
<sequence length="176" mass="19227">MTADPHLLDRRFESMDVDRDRERFFESMLTDLAEVLETNVGIDLAEGFIALVGHRTAAAMNADYRAAAGKDRLNVAEVAAALVDLKRRIEGGFRVESLADDRIVLVNDRCPFGRAADGKPSLCMMTSNVFGRIAADNLGYAHVLLEETIAKGAQGCRVVIHLDGRGPTGEGREYFG</sequence>
<evidence type="ECO:0000259" key="1">
    <source>
        <dbReference type="Pfam" id="PF18546"/>
    </source>
</evidence>
<organism evidence="2 3">
    <name type="scientific">Wenxinia marina DSM 24838</name>
    <dbReference type="NCBI Taxonomy" id="1123501"/>
    <lineage>
        <taxon>Bacteria</taxon>
        <taxon>Pseudomonadati</taxon>
        <taxon>Pseudomonadota</taxon>
        <taxon>Alphaproteobacteria</taxon>
        <taxon>Rhodobacterales</taxon>
        <taxon>Roseobacteraceae</taxon>
        <taxon>Wenxinia</taxon>
    </lineage>
</organism>
<keyword evidence="3" id="KW-1185">Reference proteome</keyword>
<dbReference type="EMBL" id="AONG01000005">
    <property type="protein sequence ID" value="KIQ70458.1"/>
    <property type="molecule type" value="Genomic_DNA"/>
</dbReference>